<dbReference type="RefSeq" id="WP_170300933.1">
    <property type="nucleotide sequence ID" value="NZ_WNKV01000019.1"/>
</dbReference>
<feature type="transmembrane region" description="Helical" evidence="5">
    <location>
        <begin position="88"/>
        <end position="105"/>
    </location>
</feature>
<dbReference type="InterPro" id="IPR003844">
    <property type="entry name" value="UPF0060"/>
</dbReference>
<dbReference type="PANTHER" id="PTHR36116:SF1">
    <property type="entry name" value="UPF0060 MEMBRANE PROTEIN YNFA"/>
    <property type="match status" value="1"/>
</dbReference>
<evidence type="ECO:0000256" key="2">
    <source>
        <dbReference type="ARBA" id="ARBA00022692"/>
    </source>
</evidence>
<keyword evidence="3 5" id="KW-1133">Transmembrane helix</keyword>
<protein>
    <submittedName>
        <fullName evidence="6">YnfA family protein</fullName>
    </submittedName>
</protein>
<comment type="similarity">
    <text evidence="5">Belongs to the UPF0060 family.</text>
</comment>
<dbReference type="NCBIfam" id="NF002586">
    <property type="entry name" value="PRK02237.1"/>
    <property type="match status" value="1"/>
</dbReference>
<evidence type="ECO:0000256" key="4">
    <source>
        <dbReference type="ARBA" id="ARBA00023136"/>
    </source>
</evidence>
<evidence type="ECO:0000256" key="1">
    <source>
        <dbReference type="ARBA" id="ARBA00022475"/>
    </source>
</evidence>
<dbReference type="EMBL" id="WNKV01000019">
    <property type="protein sequence ID" value="MTW18688.1"/>
    <property type="molecule type" value="Genomic_DNA"/>
</dbReference>
<accession>A0A9X4XP02</accession>
<evidence type="ECO:0000313" key="7">
    <source>
        <dbReference type="Proteomes" id="UP000438991"/>
    </source>
</evidence>
<gene>
    <name evidence="6" type="ORF">GJ689_21030</name>
</gene>
<dbReference type="Proteomes" id="UP000438991">
    <property type="component" value="Unassembled WGS sequence"/>
</dbReference>
<feature type="transmembrane region" description="Helical" evidence="5">
    <location>
        <begin position="31"/>
        <end position="51"/>
    </location>
</feature>
<keyword evidence="1 5" id="KW-1003">Cell membrane</keyword>
<evidence type="ECO:0000256" key="5">
    <source>
        <dbReference type="HAMAP-Rule" id="MF_00010"/>
    </source>
</evidence>
<feature type="transmembrane region" description="Helical" evidence="5">
    <location>
        <begin position="5"/>
        <end position="25"/>
    </location>
</feature>
<dbReference type="GO" id="GO:0005886">
    <property type="term" value="C:plasma membrane"/>
    <property type="evidence" value="ECO:0007669"/>
    <property type="project" value="UniProtKB-SubCell"/>
</dbReference>
<evidence type="ECO:0000313" key="6">
    <source>
        <dbReference type="EMBL" id="MTW18688.1"/>
    </source>
</evidence>
<dbReference type="SUPFAM" id="SSF103481">
    <property type="entry name" value="Multidrug resistance efflux transporter EmrE"/>
    <property type="match status" value="1"/>
</dbReference>
<dbReference type="PANTHER" id="PTHR36116">
    <property type="entry name" value="UPF0060 MEMBRANE PROTEIN YNFA"/>
    <property type="match status" value="1"/>
</dbReference>
<dbReference type="InterPro" id="IPR037185">
    <property type="entry name" value="EmrE-like"/>
</dbReference>
<organism evidence="6 7">
    <name type="scientific">Rhodoplanes serenus</name>
    <dbReference type="NCBI Taxonomy" id="200615"/>
    <lineage>
        <taxon>Bacteria</taxon>
        <taxon>Pseudomonadati</taxon>
        <taxon>Pseudomonadota</taxon>
        <taxon>Alphaproteobacteria</taxon>
        <taxon>Hyphomicrobiales</taxon>
        <taxon>Nitrobacteraceae</taxon>
        <taxon>Rhodoplanes</taxon>
    </lineage>
</organism>
<comment type="subcellular location">
    <subcellularLocation>
        <location evidence="5">Cell membrane</location>
        <topology evidence="5">Multi-pass membrane protein</topology>
    </subcellularLocation>
</comment>
<reference evidence="6 7" key="1">
    <citation type="submission" date="2019-11" db="EMBL/GenBank/DDBJ databases">
        <title>Whole-genome sequence of Rhodoplanes serenus DSM 18633, type strain.</title>
        <authorList>
            <person name="Kyndt J.A."/>
            <person name="Meyer T.E."/>
        </authorList>
    </citation>
    <scope>NUCLEOTIDE SEQUENCE [LARGE SCALE GENOMIC DNA]</scope>
    <source>
        <strain evidence="6 7">DSM 18633</strain>
    </source>
</reference>
<comment type="caution">
    <text evidence="6">The sequence shown here is derived from an EMBL/GenBank/DDBJ whole genome shotgun (WGS) entry which is preliminary data.</text>
</comment>
<sequence length="106" mass="11428">MRTPLAYMAAAIAEIAGCFAFWAWLRLDKPAWWLVPGILSLMLFAWLLTLVESAAAGRAYAAYGGVYIVASLAWLWSVEGVRPDRFDLLGAALCLAGAVVIIAGPR</sequence>
<keyword evidence="2 5" id="KW-0812">Transmembrane</keyword>
<keyword evidence="4 5" id="KW-0472">Membrane</keyword>
<dbReference type="AlphaFoldDB" id="A0A9X4XP02"/>
<proteinExistence type="inferred from homology"/>
<dbReference type="Pfam" id="PF02694">
    <property type="entry name" value="UPF0060"/>
    <property type="match status" value="1"/>
</dbReference>
<name>A0A9X4XP02_9BRAD</name>
<evidence type="ECO:0000256" key="3">
    <source>
        <dbReference type="ARBA" id="ARBA00022989"/>
    </source>
</evidence>
<feature type="transmembrane region" description="Helical" evidence="5">
    <location>
        <begin position="58"/>
        <end position="76"/>
    </location>
</feature>
<dbReference type="HAMAP" id="MF_00010">
    <property type="entry name" value="UPF0060"/>
    <property type="match status" value="1"/>
</dbReference>